<dbReference type="RefSeq" id="XP_026739328.1">
    <property type="nucleotide sequence ID" value="XM_026883527.1"/>
</dbReference>
<organism evidence="2 3">
    <name type="scientific">Trichoplusia ni</name>
    <name type="common">Cabbage looper</name>
    <dbReference type="NCBI Taxonomy" id="7111"/>
    <lineage>
        <taxon>Eukaryota</taxon>
        <taxon>Metazoa</taxon>
        <taxon>Ecdysozoa</taxon>
        <taxon>Arthropoda</taxon>
        <taxon>Hexapoda</taxon>
        <taxon>Insecta</taxon>
        <taxon>Pterygota</taxon>
        <taxon>Neoptera</taxon>
        <taxon>Endopterygota</taxon>
        <taxon>Lepidoptera</taxon>
        <taxon>Glossata</taxon>
        <taxon>Ditrysia</taxon>
        <taxon>Noctuoidea</taxon>
        <taxon>Noctuidae</taxon>
        <taxon>Plusiinae</taxon>
        <taxon>Trichoplusia</taxon>
    </lineage>
</organism>
<proteinExistence type="predicted"/>
<accession>A0A7E5WF50</accession>
<dbReference type="PANTHER" id="PTHR11012">
    <property type="entry name" value="PROTEIN KINASE-LIKE DOMAIN-CONTAINING"/>
    <property type="match status" value="1"/>
</dbReference>
<dbReference type="InterPro" id="IPR011009">
    <property type="entry name" value="Kinase-like_dom_sf"/>
</dbReference>
<dbReference type="Proteomes" id="UP000322000">
    <property type="component" value="Chromosome 2"/>
</dbReference>
<name>A0A7E5WF50_TRINI</name>
<reference evidence="3" key="1">
    <citation type="submission" date="2025-08" db="UniProtKB">
        <authorList>
            <consortium name="RefSeq"/>
        </authorList>
    </citation>
    <scope>IDENTIFICATION</scope>
</reference>
<dbReference type="PANTHER" id="PTHR11012:SF54">
    <property type="entry name" value="CHK KINASE-LIKE DOMAIN-CONTAINING PROTEIN"/>
    <property type="match status" value="1"/>
</dbReference>
<dbReference type="SUPFAM" id="SSF56112">
    <property type="entry name" value="Protein kinase-like (PK-like)"/>
    <property type="match status" value="1"/>
</dbReference>
<evidence type="ECO:0000259" key="1">
    <source>
        <dbReference type="SMART" id="SM00587"/>
    </source>
</evidence>
<evidence type="ECO:0000313" key="3">
    <source>
        <dbReference type="RefSeq" id="XP_026739328.1"/>
    </source>
</evidence>
<dbReference type="InterPro" id="IPR004119">
    <property type="entry name" value="EcKL"/>
</dbReference>
<dbReference type="GeneID" id="113502136"/>
<sequence>MSDAEIELRKILGNVTKQLNYTDAEISIKDLSSGGANYTSVLFSVTITSPGREPLKLFAKVASASEQLRKAIHIDHLFSNEQLMYNHLVDMFEKIQDKYNLSPEHRYVFPKFFGGQSTYGKECVVMEDLTQSGYSMYSRFKSLDFKHAAAAVEVLASFHALSFAFQHEDPEQFAKVADKVKHVKHPENPGMKGTFMKILGSAIEATRAEHKEKMLKFFDEQYLDEFNKFRMPLGTTVLCHGDYRASNLLFRTQNGRIEPIVVDYQTLHTGCPAVDVLYLEFMSTDEEFRREHHEALVDHYFQEFTAALDRLGLDVNQVYPRETFDKEFREMLGPALRTASVVLPLVLVEESQAPTMSTASGVESFAVSPNERFAERFGGVVSDCVRWGVL</sequence>
<gene>
    <name evidence="3" type="primary">LOC113502136</name>
</gene>
<dbReference type="KEGG" id="tnl:113502136"/>
<protein>
    <submittedName>
        <fullName evidence="3">Uncharacterized protein LOC113502136</fullName>
    </submittedName>
</protein>
<dbReference type="InParanoid" id="A0A7E5WF50"/>
<dbReference type="AlphaFoldDB" id="A0A7E5WF50"/>
<evidence type="ECO:0000313" key="2">
    <source>
        <dbReference type="Proteomes" id="UP000322000"/>
    </source>
</evidence>
<dbReference type="Gene3D" id="3.90.1200.10">
    <property type="match status" value="1"/>
</dbReference>
<feature type="domain" description="CHK kinase-like" evidence="1">
    <location>
        <begin position="124"/>
        <end position="310"/>
    </location>
</feature>
<dbReference type="Pfam" id="PF02958">
    <property type="entry name" value="EcKL"/>
    <property type="match status" value="1"/>
</dbReference>
<dbReference type="OrthoDB" id="411145at2759"/>
<keyword evidence="2" id="KW-1185">Reference proteome</keyword>
<dbReference type="InterPro" id="IPR015897">
    <property type="entry name" value="CHK_kinase-like"/>
</dbReference>
<dbReference type="SMART" id="SM00587">
    <property type="entry name" value="CHK"/>
    <property type="match status" value="1"/>
</dbReference>